<evidence type="ECO:0000256" key="6">
    <source>
        <dbReference type="ARBA" id="ARBA00022448"/>
    </source>
</evidence>
<reference evidence="18" key="1">
    <citation type="journal article" date="2014" name="Int. J. Syst. Evol. Microbiol.">
        <title>Complete genome sequence of Corynebacterium casei LMG S-19264T (=DSM 44701T), isolated from a smear-ripened cheese.</title>
        <authorList>
            <consortium name="US DOE Joint Genome Institute (JGI-PGF)"/>
            <person name="Walter F."/>
            <person name="Albersmeier A."/>
            <person name="Kalinowski J."/>
            <person name="Ruckert C."/>
        </authorList>
    </citation>
    <scope>NUCLEOTIDE SEQUENCE</scope>
    <source>
        <strain evidence="18">KCTC 23430</strain>
    </source>
</reference>
<dbReference type="InterPro" id="IPR005899">
    <property type="entry name" value="Na_pump_deCOase"/>
</dbReference>
<keyword evidence="9 16" id="KW-1278">Translocase</keyword>
<keyword evidence="6 16" id="KW-0813">Transport</keyword>
<dbReference type="NCBIfam" id="TIGR01195">
    <property type="entry name" value="oadG_fam"/>
    <property type="match status" value="1"/>
</dbReference>
<evidence type="ECO:0000256" key="1">
    <source>
        <dbReference type="ARBA" id="ARBA00001959"/>
    </source>
</evidence>
<keyword evidence="19" id="KW-1185">Reference proteome</keyword>
<evidence type="ECO:0000256" key="12">
    <source>
        <dbReference type="ARBA" id="ARBA00023065"/>
    </source>
</evidence>
<dbReference type="GO" id="GO:0015451">
    <property type="term" value="F:decarboxylation-driven active transmembrane transporter activity"/>
    <property type="evidence" value="ECO:0007669"/>
    <property type="project" value="UniProtKB-EC"/>
</dbReference>
<evidence type="ECO:0000256" key="16">
    <source>
        <dbReference type="HAMAP-Rule" id="MF_00404"/>
    </source>
</evidence>
<evidence type="ECO:0000256" key="2">
    <source>
        <dbReference type="ARBA" id="ARBA00003002"/>
    </source>
</evidence>
<reference evidence="18" key="2">
    <citation type="submission" date="2020-09" db="EMBL/GenBank/DDBJ databases">
        <authorList>
            <person name="Sun Q."/>
            <person name="Kim S."/>
        </authorList>
    </citation>
    <scope>NUCLEOTIDE SEQUENCE</scope>
    <source>
        <strain evidence="18">KCTC 23430</strain>
    </source>
</reference>
<dbReference type="Pfam" id="PF04277">
    <property type="entry name" value="OAD_gamma"/>
    <property type="match status" value="1"/>
</dbReference>
<evidence type="ECO:0000256" key="8">
    <source>
        <dbReference type="ARBA" id="ARBA00022692"/>
    </source>
</evidence>
<keyword evidence="10 16" id="KW-1133">Transmembrane helix</keyword>
<protein>
    <recommendedName>
        <fullName evidence="16">Probable oxaloacetate decarboxylase gamma chain</fullName>
        <ecNumber evidence="16">7.2.4.2</ecNumber>
    </recommendedName>
</protein>
<keyword evidence="14 16" id="KW-0739">Sodium transport</keyword>
<dbReference type="EMBL" id="BMYM01000001">
    <property type="protein sequence ID" value="GHD31762.1"/>
    <property type="molecule type" value="Genomic_DNA"/>
</dbReference>
<comment type="function">
    <text evidence="2 16 17">Catalyzes the decarboxylation of oxaloacetate coupled to Na(+) translocation.</text>
</comment>
<keyword evidence="11 16" id="KW-0915">Sodium</keyword>
<comment type="caution">
    <text evidence="18">The sequence shown here is derived from an EMBL/GenBank/DDBJ whole genome shotgun (WGS) entry which is preliminary data.</text>
</comment>
<dbReference type="GO" id="GO:0015081">
    <property type="term" value="F:sodium ion transmembrane transporter activity"/>
    <property type="evidence" value="ECO:0007669"/>
    <property type="project" value="UniProtKB-UniRule"/>
</dbReference>
<organism evidence="18 19">
    <name type="scientific">Parahalioglobus pacificus</name>
    <dbReference type="NCBI Taxonomy" id="930806"/>
    <lineage>
        <taxon>Bacteria</taxon>
        <taxon>Pseudomonadati</taxon>
        <taxon>Pseudomonadota</taxon>
        <taxon>Gammaproteobacteria</taxon>
        <taxon>Cellvibrionales</taxon>
        <taxon>Halieaceae</taxon>
        <taxon>Parahalioglobus</taxon>
    </lineage>
</organism>
<comment type="subunit">
    <text evidence="5 16">Heterotrimer of an alpha, a beta and a gamma subunit.</text>
</comment>
<keyword evidence="12 16" id="KW-0406">Ion transport</keyword>
<name>A0A918XHP4_9GAMM</name>
<dbReference type="GO" id="GO:0036376">
    <property type="term" value="P:sodium ion export across plasma membrane"/>
    <property type="evidence" value="ECO:0007669"/>
    <property type="project" value="InterPro"/>
</dbReference>
<dbReference type="InterPro" id="IPR023424">
    <property type="entry name" value="OadG"/>
</dbReference>
<evidence type="ECO:0000256" key="15">
    <source>
        <dbReference type="ARBA" id="ARBA00048176"/>
    </source>
</evidence>
<keyword evidence="7 16" id="KW-1003">Cell membrane</keyword>
<dbReference type="HAMAP" id="MF_00404">
    <property type="entry name" value="OadG"/>
    <property type="match status" value="1"/>
</dbReference>
<evidence type="ECO:0000313" key="19">
    <source>
        <dbReference type="Proteomes" id="UP000644693"/>
    </source>
</evidence>
<dbReference type="GO" id="GO:0005886">
    <property type="term" value="C:plasma membrane"/>
    <property type="evidence" value="ECO:0007669"/>
    <property type="project" value="UniProtKB-SubCell"/>
</dbReference>
<evidence type="ECO:0000256" key="7">
    <source>
        <dbReference type="ARBA" id="ARBA00022475"/>
    </source>
</evidence>
<evidence type="ECO:0000256" key="3">
    <source>
        <dbReference type="ARBA" id="ARBA00004162"/>
    </source>
</evidence>
<comment type="cofactor">
    <cofactor evidence="1 16 17">
        <name>Na(+)</name>
        <dbReference type="ChEBI" id="CHEBI:29101"/>
    </cofactor>
</comment>
<comment type="catalytic activity">
    <reaction evidence="15 16 17">
        <text>oxaloacetate + 2 Na(+)(in) + H(+) = pyruvate + 2 Na(+)(out) + CO2</text>
        <dbReference type="Rhea" id="RHEA:57724"/>
        <dbReference type="ChEBI" id="CHEBI:15361"/>
        <dbReference type="ChEBI" id="CHEBI:15378"/>
        <dbReference type="ChEBI" id="CHEBI:16452"/>
        <dbReference type="ChEBI" id="CHEBI:16526"/>
        <dbReference type="ChEBI" id="CHEBI:29101"/>
        <dbReference type="EC" id="7.2.4.2"/>
    </reaction>
</comment>
<accession>A0A918XHP4</accession>
<keyword evidence="13 16" id="KW-0472">Membrane</keyword>
<sequence length="66" mass="7094">MVFGMGTVVIFLALLVFATGVMSRTVQRLLPDPEPEPANPAPTPIADTELIAVISAAIHQHRSRTK</sequence>
<gene>
    <name evidence="16" type="primary">oadG</name>
    <name evidence="18" type="ORF">GCM10007053_15170</name>
</gene>
<evidence type="ECO:0000256" key="14">
    <source>
        <dbReference type="ARBA" id="ARBA00023201"/>
    </source>
</evidence>
<dbReference type="Proteomes" id="UP000644693">
    <property type="component" value="Unassembled WGS sequence"/>
</dbReference>
<keyword evidence="8 16" id="KW-0812">Transmembrane</keyword>
<evidence type="ECO:0000313" key="18">
    <source>
        <dbReference type="EMBL" id="GHD31762.1"/>
    </source>
</evidence>
<comment type="subcellular location">
    <subcellularLocation>
        <location evidence="3 16 17">Cell membrane</location>
        <topology evidence="3 16 17">Single-pass membrane protein</topology>
    </subcellularLocation>
</comment>
<evidence type="ECO:0000256" key="13">
    <source>
        <dbReference type="ARBA" id="ARBA00023136"/>
    </source>
</evidence>
<evidence type="ECO:0000256" key="9">
    <source>
        <dbReference type="ARBA" id="ARBA00022967"/>
    </source>
</evidence>
<evidence type="ECO:0000256" key="4">
    <source>
        <dbReference type="ARBA" id="ARBA00005844"/>
    </source>
</evidence>
<evidence type="ECO:0000256" key="10">
    <source>
        <dbReference type="ARBA" id="ARBA00022989"/>
    </source>
</evidence>
<dbReference type="GO" id="GO:0008948">
    <property type="term" value="F:oxaloacetate decarboxylase activity"/>
    <property type="evidence" value="ECO:0007669"/>
    <property type="project" value="UniProtKB-UniRule"/>
</dbReference>
<evidence type="ECO:0000256" key="11">
    <source>
        <dbReference type="ARBA" id="ARBA00023053"/>
    </source>
</evidence>
<evidence type="ECO:0000256" key="5">
    <source>
        <dbReference type="ARBA" id="ARBA00011869"/>
    </source>
</evidence>
<proteinExistence type="inferred from homology"/>
<dbReference type="AlphaFoldDB" id="A0A918XHP4"/>
<dbReference type="EC" id="7.2.4.2" evidence="16"/>
<comment type="similarity">
    <text evidence="4 16 17">Belongs to the OadG family.</text>
</comment>
<evidence type="ECO:0000256" key="17">
    <source>
        <dbReference type="RuleBase" id="RU004278"/>
    </source>
</evidence>